<evidence type="ECO:0000256" key="10">
    <source>
        <dbReference type="ARBA" id="ARBA00022989"/>
    </source>
</evidence>
<evidence type="ECO:0000256" key="6">
    <source>
        <dbReference type="ARBA" id="ARBA00014944"/>
    </source>
</evidence>
<dbReference type="InterPro" id="IPR000462">
    <property type="entry name" value="CDP-OH_P_trans"/>
</dbReference>
<dbReference type="Pfam" id="PF01066">
    <property type="entry name" value="CDP-OH_P_transf"/>
    <property type="match status" value="1"/>
</dbReference>
<evidence type="ECO:0000256" key="18">
    <source>
        <dbReference type="SAM" id="Phobius"/>
    </source>
</evidence>
<evidence type="ECO:0000313" key="19">
    <source>
        <dbReference type="EMBL" id="QHQ35938.1"/>
    </source>
</evidence>
<evidence type="ECO:0000256" key="9">
    <source>
        <dbReference type="ARBA" id="ARBA00022692"/>
    </source>
</evidence>
<evidence type="ECO:0000256" key="2">
    <source>
        <dbReference type="ARBA" id="ARBA00005042"/>
    </source>
</evidence>
<keyword evidence="13" id="KW-0594">Phospholipid biosynthesis</keyword>
<evidence type="ECO:0000256" key="5">
    <source>
        <dbReference type="ARBA" id="ARBA00013170"/>
    </source>
</evidence>
<evidence type="ECO:0000256" key="4">
    <source>
        <dbReference type="ARBA" id="ARBA00010441"/>
    </source>
</evidence>
<keyword evidence="8 17" id="KW-0808">Transferase</keyword>
<dbReference type="InterPro" id="IPR048254">
    <property type="entry name" value="CDP_ALCOHOL_P_TRANSF_CS"/>
</dbReference>
<keyword evidence="20" id="KW-1185">Reference proteome</keyword>
<keyword evidence="9 18" id="KW-0812">Transmembrane</keyword>
<dbReference type="InterPro" id="IPR050324">
    <property type="entry name" value="CDP-alcohol_PTase-I"/>
</dbReference>
<evidence type="ECO:0000256" key="14">
    <source>
        <dbReference type="ARBA" id="ARBA00023264"/>
    </source>
</evidence>
<proteinExistence type="inferred from homology"/>
<dbReference type="NCBIfam" id="TIGR00560">
    <property type="entry name" value="pgsA"/>
    <property type="match status" value="1"/>
</dbReference>
<gene>
    <name evidence="19" type="primary">pgsA</name>
    <name evidence="19" type="ORF">GO499_12540</name>
</gene>
<organism evidence="19 20">
    <name type="scientific">Algicella marina</name>
    <dbReference type="NCBI Taxonomy" id="2683284"/>
    <lineage>
        <taxon>Bacteria</taxon>
        <taxon>Pseudomonadati</taxon>
        <taxon>Pseudomonadota</taxon>
        <taxon>Alphaproteobacteria</taxon>
        <taxon>Rhodobacterales</taxon>
        <taxon>Paracoccaceae</taxon>
        <taxon>Algicella</taxon>
    </lineage>
</organism>
<evidence type="ECO:0000256" key="16">
    <source>
        <dbReference type="NCBIfam" id="TIGR00560"/>
    </source>
</evidence>
<comment type="catalytic activity">
    <reaction evidence="15">
        <text>a CDP-1,2-diacyl-sn-glycerol + sn-glycerol 3-phosphate = a 1,2-diacyl-sn-glycero-3-phospho-(1'-sn-glycero-3'-phosphate) + CMP + H(+)</text>
        <dbReference type="Rhea" id="RHEA:12593"/>
        <dbReference type="ChEBI" id="CHEBI:15378"/>
        <dbReference type="ChEBI" id="CHEBI:57597"/>
        <dbReference type="ChEBI" id="CHEBI:58332"/>
        <dbReference type="ChEBI" id="CHEBI:60110"/>
        <dbReference type="ChEBI" id="CHEBI:60377"/>
        <dbReference type="EC" id="2.7.8.5"/>
    </reaction>
</comment>
<feature type="transmembrane region" description="Helical" evidence="18">
    <location>
        <begin position="7"/>
        <end position="28"/>
    </location>
</feature>
<evidence type="ECO:0000256" key="11">
    <source>
        <dbReference type="ARBA" id="ARBA00023098"/>
    </source>
</evidence>
<dbReference type="InterPro" id="IPR004570">
    <property type="entry name" value="Phosphatidylglycerol_P_synth"/>
</dbReference>
<dbReference type="PIRSF" id="PIRSF000847">
    <property type="entry name" value="Phos_ph_gly_syn"/>
    <property type="match status" value="1"/>
</dbReference>
<comment type="pathway">
    <text evidence="3">Lipid metabolism.</text>
</comment>
<evidence type="ECO:0000313" key="20">
    <source>
        <dbReference type="Proteomes" id="UP000464495"/>
    </source>
</evidence>
<dbReference type="Gene3D" id="1.20.120.1760">
    <property type="match status" value="1"/>
</dbReference>
<evidence type="ECO:0000256" key="17">
    <source>
        <dbReference type="RuleBase" id="RU003750"/>
    </source>
</evidence>
<name>A0A6P1SZN0_9RHOB</name>
<dbReference type="Proteomes" id="UP000464495">
    <property type="component" value="Chromosome"/>
</dbReference>
<keyword evidence="12 18" id="KW-0472">Membrane</keyword>
<protein>
    <recommendedName>
        <fullName evidence="6 16">CDP-diacylglycerol--glycerol-3-phosphate 3-phosphatidyltransferase</fullName>
        <ecNumber evidence="5 16">2.7.8.5</ecNumber>
    </recommendedName>
</protein>
<dbReference type="PANTHER" id="PTHR14269">
    <property type="entry name" value="CDP-DIACYLGLYCEROL--GLYCEROL-3-PHOSPHATE 3-PHOSPHATIDYLTRANSFERASE-RELATED"/>
    <property type="match status" value="1"/>
</dbReference>
<keyword evidence="14" id="KW-1208">Phospholipid metabolism</keyword>
<keyword evidence="10 18" id="KW-1133">Transmembrane helix</keyword>
<feature type="transmembrane region" description="Helical" evidence="18">
    <location>
        <begin position="34"/>
        <end position="53"/>
    </location>
</feature>
<evidence type="ECO:0000256" key="3">
    <source>
        <dbReference type="ARBA" id="ARBA00005189"/>
    </source>
</evidence>
<evidence type="ECO:0000256" key="12">
    <source>
        <dbReference type="ARBA" id="ARBA00023136"/>
    </source>
</evidence>
<reference evidence="19 20" key="1">
    <citation type="submission" date="2019-12" db="EMBL/GenBank/DDBJ databases">
        <title>Complete genome sequence of Algicella marina strain 9Alg 56(T) isolated from the red alga Tichocarpus crinitus.</title>
        <authorList>
            <person name="Kim S.-G."/>
            <person name="Nedashkovskaya O.I."/>
        </authorList>
    </citation>
    <scope>NUCLEOTIDE SEQUENCE [LARGE SCALE GENOMIC DNA]</scope>
    <source>
        <strain evidence="19 20">9Alg 56</strain>
    </source>
</reference>
<feature type="transmembrane region" description="Helical" evidence="18">
    <location>
        <begin position="74"/>
        <end position="102"/>
    </location>
</feature>
<keyword evidence="7" id="KW-0444">Lipid biosynthesis</keyword>
<evidence type="ECO:0000256" key="7">
    <source>
        <dbReference type="ARBA" id="ARBA00022516"/>
    </source>
</evidence>
<dbReference type="GO" id="GO:0016020">
    <property type="term" value="C:membrane"/>
    <property type="evidence" value="ECO:0007669"/>
    <property type="project" value="UniProtKB-SubCell"/>
</dbReference>
<dbReference type="GO" id="GO:0008444">
    <property type="term" value="F:CDP-diacylglycerol-glycerol-3-phosphate 3-phosphatidyltransferase activity"/>
    <property type="evidence" value="ECO:0007669"/>
    <property type="project" value="UniProtKB-UniRule"/>
</dbReference>
<dbReference type="PANTHER" id="PTHR14269:SF62">
    <property type="entry name" value="CDP-DIACYLGLYCEROL--GLYCEROL-3-PHOSPHATE 3-PHOSPHATIDYLTRANSFERASE 1, CHLOROPLASTIC"/>
    <property type="match status" value="1"/>
</dbReference>
<evidence type="ECO:0000256" key="8">
    <source>
        <dbReference type="ARBA" id="ARBA00022679"/>
    </source>
</evidence>
<accession>A0A6P1SZN0</accession>
<dbReference type="AlphaFoldDB" id="A0A6P1SZN0"/>
<evidence type="ECO:0000256" key="1">
    <source>
        <dbReference type="ARBA" id="ARBA00004141"/>
    </source>
</evidence>
<dbReference type="GO" id="GO:0046474">
    <property type="term" value="P:glycerophospholipid biosynthetic process"/>
    <property type="evidence" value="ECO:0007669"/>
    <property type="project" value="TreeGrafter"/>
</dbReference>
<dbReference type="EC" id="2.7.8.5" evidence="5 16"/>
<comment type="similarity">
    <text evidence="4 17">Belongs to the CDP-alcohol phosphatidyltransferase class-I family.</text>
</comment>
<evidence type="ECO:0000256" key="13">
    <source>
        <dbReference type="ARBA" id="ARBA00023209"/>
    </source>
</evidence>
<keyword evidence="11" id="KW-0443">Lipid metabolism</keyword>
<feature type="transmembrane region" description="Helical" evidence="18">
    <location>
        <begin position="189"/>
        <end position="210"/>
    </location>
</feature>
<dbReference type="EMBL" id="CP046620">
    <property type="protein sequence ID" value="QHQ35938.1"/>
    <property type="molecule type" value="Genomic_DNA"/>
</dbReference>
<comment type="subcellular location">
    <subcellularLocation>
        <location evidence="1">Membrane</location>
        <topology evidence="1">Multi-pass membrane protein</topology>
    </subcellularLocation>
</comment>
<evidence type="ECO:0000256" key="15">
    <source>
        <dbReference type="ARBA" id="ARBA00048586"/>
    </source>
</evidence>
<dbReference type="RefSeq" id="WP_161862495.1">
    <property type="nucleotide sequence ID" value="NZ_CP046620.1"/>
</dbReference>
<dbReference type="InterPro" id="IPR043130">
    <property type="entry name" value="CDP-OH_PTrfase_TM_dom"/>
</dbReference>
<sequence>MTWTLPNILTVGRLLAALALALVFVILPRPFADWAALVLFVAAALTDFLDGYLARKWNQTSAFGRMLDPIADKAMVVIALAVLMGLNGLNALLLVPASLILFREVFVSGLREFLGADAGKLKVTGLAKWKTTVQMFAIPALFLTGIFQAEYEAIYYTNDPGYLASIMAGQAADEIGIMPTVWRFSVTQLIAIILIWLAALLTIVTGADYFRKALPFLRDDRKES</sequence>
<dbReference type="PROSITE" id="PS00379">
    <property type="entry name" value="CDP_ALCOHOL_P_TRANSF"/>
    <property type="match status" value="1"/>
</dbReference>
<comment type="pathway">
    <text evidence="2">Phospholipid metabolism; phosphatidylglycerol biosynthesis; phosphatidylglycerol from CDP-diacylglycerol: step 1/2.</text>
</comment>
<dbReference type="KEGG" id="amaq:GO499_12540"/>